<name>A0A120CX11_HYPSL</name>
<evidence type="ECO:0000256" key="3">
    <source>
        <dbReference type="ARBA" id="ARBA00022982"/>
    </source>
</evidence>
<dbReference type="GO" id="GO:0004783">
    <property type="term" value="F:sulfite reductase (NADPH) activity"/>
    <property type="evidence" value="ECO:0007669"/>
    <property type="project" value="TreeGrafter"/>
</dbReference>
<dbReference type="PRINTS" id="PR00369">
    <property type="entry name" value="FLAVODOXIN"/>
</dbReference>
<proteinExistence type="predicted"/>
<dbReference type="GO" id="GO:0005829">
    <property type="term" value="C:cytosol"/>
    <property type="evidence" value="ECO:0007669"/>
    <property type="project" value="TreeGrafter"/>
</dbReference>
<dbReference type="PANTHER" id="PTHR19384">
    <property type="entry name" value="NITRIC OXIDE SYNTHASE-RELATED"/>
    <property type="match status" value="1"/>
</dbReference>
<dbReference type="GO" id="GO:0010181">
    <property type="term" value="F:FMN binding"/>
    <property type="evidence" value="ECO:0007669"/>
    <property type="project" value="InterPro"/>
</dbReference>
<evidence type="ECO:0000256" key="1">
    <source>
        <dbReference type="ARBA" id="ARBA00022630"/>
    </source>
</evidence>
<dbReference type="EMBL" id="LMTR01000033">
    <property type="protein sequence ID" value="KWT70242.1"/>
    <property type="molecule type" value="Genomic_DNA"/>
</dbReference>
<dbReference type="PATRIC" id="fig|121290.4.peg.2268"/>
<dbReference type="PANTHER" id="PTHR19384:SF109">
    <property type="entry name" value="SULFITE REDUCTASE [NADPH] FLAVOPROTEIN COMPONENT"/>
    <property type="match status" value="1"/>
</dbReference>
<dbReference type="Proteomes" id="UP000059074">
    <property type="component" value="Unassembled WGS sequence"/>
</dbReference>
<dbReference type="RefSeq" id="WP_068460382.1">
    <property type="nucleotide sequence ID" value="NZ_LMTR01000033.1"/>
</dbReference>
<evidence type="ECO:0000313" key="5">
    <source>
        <dbReference type="EMBL" id="KWT70242.1"/>
    </source>
</evidence>
<evidence type="ECO:0000259" key="4">
    <source>
        <dbReference type="PROSITE" id="PS50902"/>
    </source>
</evidence>
<keyword evidence="2" id="KW-0288">FMN</keyword>
<dbReference type="SUPFAM" id="SSF52218">
    <property type="entry name" value="Flavoproteins"/>
    <property type="match status" value="1"/>
</dbReference>
<evidence type="ECO:0000256" key="2">
    <source>
        <dbReference type="ARBA" id="ARBA00022643"/>
    </source>
</evidence>
<keyword evidence="6" id="KW-1185">Reference proteome</keyword>
<dbReference type="InterPro" id="IPR001094">
    <property type="entry name" value="Flavdoxin-like"/>
</dbReference>
<dbReference type="AlphaFoldDB" id="A0A120CX11"/>
<keyword evidence="3" id="KW-0249">Electron transport</keyword>
<dbReference type="Gene3D" id="3.40.50.360">
    <property type="match status" value="1"/>
</dbReference>
<dbReference type="STRING" id="121290.APY04_1067"/>
<gene>
    <name evidence="5" type="ORF">APY04_1067</name>
</gene>
<keyword evidence="1" id="KW-0285">Flavoprotein</keyword>
<sequence length="149" mass="16031">MNIHFLYGTVSGTAEMLCDSLKDDLGDAHDCQISSLDEVEPGEFDADTLYILVSATYGSGQLPDNAQPFLDTLERDKPDLSSVRFAIFGLGDRSFGPTFANGSQTLLTGMLACNAQQIGERGIHDASSDDFPQDIALPWLKDILVKAAA</sequence>
<comment type="caution">
    <text evidence="5">The sequence shown here is derived from an EMBL/GenBank/DDBJ whole genome shotgun (WGS) entry which is preliminary data.</text>
</comment>
<dbReference type="InterPro" id="IPR008254">
    <property type="entry name" value="Flavodoxin/NO_synth"/>
</dbReference>
<dbReference type="GO" id="GO:0050660">
    <property type="term" value="F:flavin adenine dinucleotide binding"/>
    <property type="evidence" value="ECO:0007669"/>
    <property type="project" value="TreeGrafter"/>
</dbReference>
<accession>A0A120CX11</accession>
<organism evidence="5 6">
    <name type="scientific">Hyphomicrobium sulfonivorans</name>
    <dbReference type="NCBI Taxonomy" id="121290"/>
    <lineage>
        <taxon>Bacteria</taxon>
        <taxon>Pseudomonadati</taxon>
        <taxon>Pseudomonadota</taxon>
        <taxon>Alphaproteobacteria</taxon>
        <taxon>Hyphomicrobiales</taxon>
        <taxon>Hyphomicrobiaceae</taxon>
        <taxon>Hyphomicrobium</taxon>
    </lineage>
</organism>
<feature type="domain" description="Flavodoxin-like" evidence="4">
    <location>
        <begin position="3"/>
        <end position="144"/>
    </location>
</feature>
<dbReference type="OrthoDB" id="9816402at2"/>
<protein>
    <submittedName>
        <fullName evidence="5">Flavoprotein MioC</fullName>
    </submittedName>
</protein>
<dbReference type="InterPro" id="IPR029039">
    <property type="entry name" value="Flavoprotein-like_sf"/>
</dbReference>
<reference evidence="5 6" key="1">
    <citation type="submission" date="2015-10" db="EMBL/GenBank/DDBJ databases">
        <title>Transcriptomic analysis of a linuron degrading triple-species bacterial consortium.</title>
        <authorList>
            <person name="Albers P."/>
        </authorList>
    </citation>
    <scope>NUCLEOTIDE SEQUENCE [LARGE SCALE GENOMIC DNA]</scope>
    <source>
        <strain evidence="5 6">WDL6</strain>
    </source>
</reference>
<evidence type="ECO:0000313" key="6">
    <source>
        <dbReference type="Proteomes" id="UP000059074"/>
    </source>
</evidence>
<dbReference type="PROSITE" id="PS50902">
    <property type="entry name" value="FLAVODOXIN_LIKE"/>
    <property type="match status" value="1"/>
</dbReference>
<dbReference type="Pfam" id="PF00258">
    <property type="entry name" value="Flavodoxin_1"/>
    <property type="match status" value="1"/>
</dbReference>
<keyword evidence="3" id="KW-0813">Transport</keyword>